<dbReference type="InterPro" id="IPR029069">
    <property type="entry name" value="HotDog_dom_sf"/>
</dbReference>
<organism evidence="2 3">
    <name type="scientific">Sciurus carolinensis</name>
    <name type="common">Eastern gray squirrel</name>
    <dbReference type="NCBI Taxonomy" id="30640"/>
    <lineage>
        <taxon>Eukaryota</taxon>
        <taxon>Metazoa</taxon>
        <taxon>Chordata</taxon>
        <taxon>Craniata</taxon>
        <taxon>Vertebrata</taxon>
        <taxon>Euteleostomi</taxon>
        <taxon>Mammalia</taxon>
        <taxon>Eutheria</taxon>
        <taxon>Euarchontoglires</taxon>
        <taxon>Glires</taxon>
        <taxon>Rodentia</taxon>
        <taxon>Sciuromorpha</taxon>
        <taxon>Sciuridae</taxon>
        <taxon>Sciurinae</taxon>
        <taxon>Sciurini</taxon>
        <taxon>Sciurus</taxon>
    </lineage>
</organism>
<dbReference type="SUPFAM" id="SSF54637">
    <property type="entry name" value="Thioesterase/thiol ester dehydrase-isomerase"/>
    <property type="match status" value="1"/>
</dbReference>
<sequence length="110" mass="11846">MSCLMQNARETLEVRFRSPGSHGVLEKVTLASAAPEKVICKMKVERQHANETGTLHGLRRGLPGVSVDGHITFMSPAETGGERVIMAQIWKEGRTLAFASAGLTNKATGK</sequence>
<gene>
    <name evidence="2" type="ORF">SUZIE_139225</name>
</gene>
<dbReference type="AlphaFoldDB" id="A0AA41MRC3"/>
<dbReference type="Gene3D" id="3.10.129.10">
    <property type="entry name" value="Hotdog Thioesterase"/>
    <property type="match status" value="2"/>
</dbReference>
<protein>
    <submittedName>
        <fullName evidence="2">Acyl-coenzyme A thioesterase 13</fullName>
    </submittedName>
</protein>
<dbReference type="GO" id="GO:0047617">
    <property type="term" value="F:fatty acyl-CoA hydrolase activity"/>
    <property type="evidence" value="ECO:0007669"/>
    <property type="project" value="InterPro"/>
</dbReference>
<evidence type="ECO:0000313" key="3">
    <source>
        <dbReference type="Proteomes" id="UP001166674"/>
    </source>
</evidence>
<dbReference type="InterPro" id="IPR039298">
    <property type="entry name" value="ACOT13"/>
</dbReference>
<reference evidence="2" key="1">
    <citation type="submission" date="2020-03" db="EMBL/GenBank/DDBJ databases">
        <title>Studies in the Genomics of Life Span.</title>
        <authorList>
            <person name="Glass D."/>
        </authorList>
    </citation>
    <scope>NUCLEOTIDE SEQUENCE</scope>
    <source>
        <strain evidence="2">SUZIE</strain>
        <tissue evidence="2">Muscle</tissue>
    </source>
</reference>
<accession>A0AA41MRC3</accession>
<proteinExistence type="predicted"/>
<evidence type="ECO:0000313" key="2">
    <source>
        <dbReference type="EMBL" id="MBZ3876695.1"/>
    </source>
</evidence>
<comment type="caution">
    <text evidence="2">The sequence shown here is derived from an EMBL/GenBank/DDBJ whole genome shotgun (WGS) entry which is preliminary data.</text>
</comment>
<keyword evidence="1" id="KW-0378">Hydrolase</keyword>
<dbReference type="EMBL" id="JAATJV010280486">
    <property type="protein sequence ID" value="MBZ3876695.1"/>
    <property type="molecule type" value="Genomic_DNA"/>
</dbReference>
<name>A0AA41MRC3_SCICA</name>
<dbReference type="PANTHER" id="PTHR21660:SF1">
    <property type="entry name" value="ACYL-COENZYME A THIOESTERASE 13"/>
    <property type="match status" value="1"/>
</dbReference>
<dbReference type="Proteomes" id="UP001166674">
    <property type="component" value="Unassembled WGS sequence"/>
</dbReference>
<evidence type="ECO:0000256" key="1">
    <source>
        <dbReference type="ARBA" id="ARBA00022801"/>
    </source>
</evidence>
<dbReference type="PANTHER" id="PTHR21660">
    <property type="entry name" value="THIOESTERASE SUPERFAMILY MEMBER-RELATED"/>
    <property type="match status" value="1"/>
</dbReference>
<keyword evidence="3" id="KW-1185">Reference proteome</keyword>